<gene>
    <name evidence="2" type="ORF">C0J27_00100</name>
</gene>
<accession>A0A345ZA35</accession>
<evidence type="ECO:0000313" key="3">
    <source>
        <dbReference type="Proteomes" id="UP000254834"/>
    </source>
</evidence>
<dbReference type="KEGG" id="cdes:C0J27_00100"/>
<organism evidence="2 3">
    <name type="scientific">Candidatus Chromulinivorax destructor</name>
    <dbReference type="NCBI Taxonomy" id="2066483"/>
    <lineage>
        <taxon>Bacteria</taxon>
        <taxon>Candidatus Babelota</taxon>
        <taxon>Candidatus Babeliae</taxon>
        <taxon>Candidatus Babeliales</taxon>
        <taxon>Candidatus Chromulinivoraceae</taxon>
        <taxon>Candidatus Chromulinivorax</taxon>
    </lineage>
</organism>
<dbReference type="AlphaFoldDB" id="A0A345ZA35"/>
<dbReference type="Proteomes" id="UP000254834">
    <property type="component" value="Chromosome"/>
</dbReference>
<evidence type="ECO:0000313" key="2">
    <source>
        <dbReference type="EMBL" id="AXK60152.1"/>
    </source>
</evidence>
<proteinExistence type="predicted"/>
<keyword evidence="3" id="KW-1185">Reference proteome</keyword>
<feature type="transmembrane region" description="Helical" evidence="1">
    <location>
        <begin position="6"/>
        <end position="24"/>
    </location>
</feature>
<keyword evidence="1" id="KW-1133">Transmembrane helix</keyword>
<name>A0A345ZA35_9BACT</name>
<keyword evidence="1" id="KW-0472">Membrane</keyword>
<evidence type="ECO:0000256" key="1">
    <source>
        <dbReference type="SAM" id="Phobius"/>
    </source>
</evidence>
<protein>
    <submittedName>
        <fullName evidence="2">Uncharacterized protein</fullName>
    </submittedName>
</protein>
<reference evidence="2 3" key="1">
    <citation type="submission" date="2017-12" db="EMBL/GenBank/DDBJ databases">
        <title>Chromulinavorax destructans is a abundant pathogen of dominant heterotrophic picoflagllates.</title>
        <authorList>
            <person name="Deeg C.M."/>
            <person name="Zimmer M."/>
            <person name="Suttle C.A."/>
        </authorList>
    </citation>
    <scope>NUCLEOTIDE SEQUENCE [LARGE SCALE GENOMIC DNA]</scope>
    <source>
        <strain evidence="2 3">SeV1</strain>
    </source>
</reference>
<sequence>MHEKIIQFITNLIFMVTILSVCVIKISCSDNFLADLNQGTSVIYWSENNGDGNEEEFLRELRAFDTTLQKKLRTPCHHHKIIVENDSFPEESDQSDRELIRHDANTRAIENNTSKICCCAIS</sequence>
<dbReference type="EMBL" id="CP025544">
    <property type="protein sequence ID" value="AXK60152.1"/>
    <property type="molecule type" value="Genomic_DNA"/>
</dbReference>
<dbReference type="RefSeq" id="WP_115585167.1">
    <property type="nucleotide sequence ID" value="NZ_CP025544.1"/>
</dbReference>
<keyword evidence="1" id="KW-0812">Transmembrane</keyword>